<evidence type="ECO:0000256" key="1">
    <source>
        <dbReference type="SAM" id="Phobius"/>
    </source>
</evidence>
<feature type="transmembrane region" description="Helical" evidence="1">
    <location>
        <begin position="44"/>
        <end position="67"/>
    </location>
</feature>
<dbReference type="Proteomes" id="UP000027987">
    <property type="component" value="Chromosome"/>
</dbReference>
<dbReference type="STRING" id="1217721.HY57_06520"/>
<dbReference type="PATRIC" id="fig|1217721.7.peg.1359"/>
<dbReference type="EMBL" id="CP008884">
    <property type="protein sequence ID" value="AIF46944.1"/>
    <property type="molecule type" value="Genomic_DNA"/>
</dbReference>
<gene>
    <name evidence="2" type="ORF">HY57_06520</name>
</gene>
<sequence length="176" mass="18842">MQVRQLVTVGLRLFALWLGVAAFQAFGLVAVFRRQAIAWGDSQWLGVLAVGVFIGAAAIVWAISGPLSRWLTSGMQQAESPRLNATDLVATGCVLMGLWWLKEAIIPLLGLWLRAVALSADAGKTAFDWLGVGGRIAALLDVLQIGLGIYFVTRPYKIAARLIHAATSSAEVINEA</sequence>
<proteinExistence type="predicted"/>
<keyword evidence="3" id="KW-1185">Reference proteome</keyword>
<protein>
    <submittedName>
        <fullName evidence="2">Uncharacterized protein</fullName>
    </submittedName>
</protein>
<name>A0A075JYC9_9GAMM</name>
<reference evidence="2 3" key="1">
    <citation type="submission" date="2014-07" db="EMBL/GenBank/DDBJ databases">
        <title>Complete Genome Sequence of Dyella japonica Strain A8 Isolated from Malaysian Tropical Soil.</title>
        <authorList>
            <person name="Hui R.K.H."/>
            <person name="Chen J.-W."/>
            <person name="Chan K.-G."/>
            <person name="Leung F.C.C."/>
        </authorList>
    </citation>
    <scope>NUCLEOTIDE SEQUENCE [LARGE SCALE GENOMIC DNA]</scope>
    <source>
        <strain evidence="2 3">A8</strain>
    </source>
</reference>
<feature type="transmembrane region" description="Helical" evidence="1">
    <location>
        <begin position="132"/>
        <end position="152"/>
    </location>
</feature>
<accession>A0A075JYC9</accession>
<dbReference type="KEGG" id="dja:HY57_06520"/>
<dbReference type="HOGENOM" id="CLU_1522833_0_0_6"/>
<dbReference type="OrthoDB" id="5953308at2"/>
<keyword evidence="1" id="KW-1133">Transmembrane helix</keyword>
<keyword evidence="1" id="KW-0472">Membrane</keyword>
<evidence type="ECO:0000313" key="3">
    <source>
        <dbReference type="Proteomes" id="UP000027987"/>
    </source>
</evidence>
<organism evidence="2 3">
    <name type="scientific">Dyella japonica A8</name>
    <dbReference type="NCBI Taxonomy" id="1217721"/>
    <lineage>
        <taxon>Bacteria</taxon>
        <taxon>Pseudomonadati</taxon>
        <taxon>Pseudomonadota</taxon>
        <taxon>Gammaproteobacteria</taxon>
        <taxon>Lysobacterales</taxon>
        <taxon>Rhodanobacteraceae</taxon>
        <taxon>Dyella</taxon>
    </lineage>
</organism>
<keyword evidence="1" id="KW-0812">Transmembrane</keyword>
<evidence type="ECO:0000313" key="2">
    <source>
        <dbReference type="EMBL" id="AIF46944.1"/>
    </source>
</evidence>
<dbReference type="AlphaFoldDB" id="A0A075JYC9"/>
<feature type="transmembrane region" description="Helical" evidence="1">
    <location>
        <begin position="88"/>
        <end position="112"/>
    </location>
</feature>
<feature type="transmembrane region" description="Helical" evidence="1">
    <location>
        <begin position="12"/>
        <end position="32"/>
    </location>
</feature>